<evidence type="ECO:0000256" key="6">
    <source>
        <dbReference type="ARBA" id="ARBA00022692"/>
    </source>
</evidence>
<evidence type="ECO:0000256" key="1">
    <source>
        <dbReference type="ARBA" id="ARBA00004651"/>
    </source>
</evidence>
<feature type="transmembrane region" description="Helical" evidence="13">
    <location>
        <begin position="85"/>
        <end position="110"/>
    </location>
</feature>
<keyword evidence="7" id="KW-1005">Bacterial flagellum biogenesis</keyword>
<keyword evidence="14" id="KW-0969">Cilium</keyword>
<dbReference type="Gene3D" id="6.10.250.2080">
    <property type="match status" value="1"/>
</dbReference>
<dbReference type="PANTHER" id="PTHR30531">
    <property type="entry name" value="FLAGELLAR BIOSYNTHETIC PROTEIN FLHB"/>
    <property type="match status" value="1"/>
</dbReference>
<organism evidence="14">
    <name type="scientific">bioreactor metagenome</name>
    <dbReference type="NCBI Taxonomy" id="1076179"/>
    <lineage>
        <taxon>unclassified sequences</taxon>
        <taxon>metagenomes</taxon>
        <taxon>ecological metagenomes</taxon>
    </lineage>
</organism>
<proteinExistence type="inferred from homology"/>
<keyword evidence="6 13" id="KW-0812">Transmembrane</keyword>
<protein>
    <recommendedName>
        <fullName evidence="3">Flagellar biosynthetic protein FlhB</fullName>
    </recommendedName>
</protein>
<feature type="region of interest" description="Disordered" evidence="12">
    <location>
        <begin position="1"/>
        <end position="22"/>
    </location>
</feature>
<dbReference type="GO" id="GO:0009306">
    <property type="term" value="P:protein secretion"/>
    <property type="evidence" value="ECO:0007669"/>
    <property type="project" value="InterPro"/>
</dbReference>
<evidence type="ECO:0000256" key="2">
    <source>
        <dbReference type="ARBA" id="ARBA00010690"/>
    </source>
</evidence>
<feature type="transmembrane region" description="Helical" evidence="13">
    <location>
        <begin position="150"/>
        <end position="173"/>
    </location>
</feature>
<name>A0A644ZKR0_9ZZZZ</name>
<reference evidence="14" key="1">
    <citation type="submission" date="2019-08" db="EMBL/GenBank/DDBJ databases">
        <authorList>
            <person name="Kucharzyk K."/>
            <person name="Murdoch R.W."/>
            <person name="Higgins S."/>
            <person name="Loffler F."/>
        </authorList>
    </citation>
    <scope>NUCLEOTIDE SEQUENCE</scope>
</reference>
<keyword evidence="14" id="KW-0282">Flagellum</keyword>
<keyword evidence="14" id="KW-0966">Cell projection</keyword>
<keyword evidence="9 13" id="KW-1133">Transmembrane helix</keyword>
<keyword evidence="11" id="KW-1006">Bacterial flagellum protein export</keyword>
<dbReference type="NCBIfam" id="TIGR00328">
    <property type="entry name" value="flhB"/>
    <property type="match status" value="1"/>
</dbReference>
<sequence>MILAGDSKTEKATPKRRQDERKKGNVLMSNDIIAVISLIGSFYSLKLLFPQMISNIEKFIFEFFGYAGTKTSISNSFLSDIAKDFVIAFCIIAAPVMLIAISLSVAATVAQTRPIFVLDSLKPKFNRINPLEGIKKLFSVRSVFDVIKGVLKISILIVILYNFISGSIPTIIRTIDMDITASSSVLLGLVMKLAFKICLAFAAIAVFDFFFQWWEHERQIKMSKQEVKEEYKQLEGDPKIKARIRDIQRKMAMSRMMQAVPKADVVIKNPTHFAVALKYDLDKDNAPILLAKGQDELALRIIKEAEANGIYVMENKPLARAIYATTDLNREIPPEFYGTVAEILVYIYKIKNKKLV</sequence>
<evidence type="ECO:0000256" key="11">
    <source>
        <dbReference type="ARBA" id="ARBA00023225"/>
    </source>
</evidence>
<accession>A0A644ZKR0</accession>
<dbReference type="PRINTS" id="PR00950">
    <property type="entry name" value="TYPE3IMSPROT"/>
</dbReference>
<gene>
    <name evidence="14" type="primary">flhB_15</name>
    <name evidence="14" type="ORF">SDC9_88127</name>
</gene>
<evidence type="ECO:0000256" key="3">
    <source>
        <dbReference type="ARBA" id="ARBA00021622"/>
    </source>
</evidence>
<dbReference type="SUPFAM" id="SSF160544">
    <property type="entry name" value="EscU C-terminal domain-like"/>
    <property type="match status" value="1"/>
</dbReference>
<dbReference type="InterPro" id="IPR006136">
    <property type="entry name" value="FlhB"/>
</dbReference>
<evidence type="ECO:0000256" key="7">
    <source>
        <dbReference type="ARBA" id="ARBA00022795"/>
    </source>
</evidence>
<evidence type="ECO:0000256" key="10">
    <source>
        <dbReference type="ARBA" id="ARBA00023136"/>
    </source>
</evidence>
<evidence type="ECO:0000256" key="4">
    <source>
        <dbReference type="ARBA" id="ARBA00022448"/>
    </source>
</evidence>
<keyword evidence="10 13" id="KW-0472">Membrane</keyword>
<feature type="transmembrane region" description="Helical" evidence="13">
    <location>
        <begin position="25"/>
        <end position="45"/>
    </location>
</feature>
<evidence type="ECO:0000256" key="13">
    <source>
        <dbReference type="SAM" id="Phobius"/>
    </source>
</evidence>
<evidence type="ECO:0000256" key="5">
    <source>
        <dbReference type="ARBA" id="ARBA00022475"/>
    </source>
</evidence>
<comment type="similarity">
    <text evidence="2">Belongs to the type III secretion exporter family.</text>
</comment>
<keyword evidence="4" id="KW-0813">Transport</keyword>
<dbReference type="GO" id="GO:0005886">
    <property type="term" value="C:plasma membrane"/>
    <property type="evidence" value="ECO:0007669"/>
    <property type="project" value="UniProtKB-SubCell"/>
</dbReference>
<evidence type="ECO:0000313" key="14">
    <source>
        <dbReference type="EMBL" id="MPM41472.1"/>
    </source>
</evidence>
<keyword evidence="5" id="KW-1003">Cell membrane</keyword>
<evidence type="ECO:0000256" key="8">
    <source>
        <dbReference type="ARBA" id="ARBA00022927"/>
    </source>
</evidence>
<dbReference type="EMBL" id="VSSQ01009385">
    <property type="protein sequence ID" value="MPM41472.1"/>
    <property type="molecule type" value="Genomic_DNA"/>
</dbReference>
<evidence type="ECO:0000256" key="9">
    <source>
        <dbReference type="ARBA" id="ARBA00022989"/>
    </source>
</evidence>
<dbReference type="Pfam" id="PF01312">
    <property type="entry name" value="Bac_export_2"/>
    <property type="match status" value="1"/>
</dbReference>
<evidence type="ECO:0000256" key="12">
    <source>
        <dbReference type="SAM" id="MobiDB-lite"/>
    </source>
</evidence>
<dbReference type="AlphaFoldDB" id="A0A644ZKR0"/>
<dbReference type="GO" id="GO:0044780">
    <property type="term" value="P:bacterial-type flagellum assembly"/>
    <property type="evidence" value="ECO:0007669"/>
    <property type="project" value="InterPro"/>
</dbReference>
<keyword evidence="8" id="KW-0653">Protein transport</keyword>
<feature type="compositionally biased region" description="Basic and acidic residues" evidence="12">
    <location>
        <begin position="7"/>
        <end position="22"/>
    </location>
</feature>
<comment type="caution">
    <text evidence="14">The sequence shown here is derived from an EMBL/GenBank/DDBJ whole genome shotgun (WGS) entry which is preliminary data.</text>
</comment>
<feature type="transmembrane region" description="Helical" evidence="13">
    <location>
        <begin position="193"/>
        <end position="214"/>
    </location>
</feature>
<dbReference type="Gene3D" id="3.40.1690.10">
    <property type="entry name" value="secretion proteins EscU"/>
    <property type="match status" value="1"/>
</dbReference>
<dbReference type="InterPro" id="IPR006135">
    <property type="entry name" value="T3SS_substrate_exporter"/>
</dbReference>
<dbReference type="PANTHER" id="PTHR30531:SF12">
    <property type="entry name" value="FLAGELLAR BIOSYNTHETIC PROTEIN FLHB"/>
    <property type="match status" value="1"/>
</dbReference>
<dbReference type="InterPro" id="IPR029025">
    <property type="entry name" value="T3SS_substrate_exporter_C"/>
</dbReference>
<comment type="subcellular location">
    <subcellularLocation>
        <location evidence="1">Cell membrane</location>
        <topology evidence="1">Multi-pass membrane protein</topology>
    </subcellularLocation>
</comment>